<gene>
    <name evidence="14" type="primary">folK</name>
    <name evidence="14" type="ORF">MNODULE_07195</name>
</gene>
<keyword evidence="6" id="KW-0547">Nucleotide-binding</keyword>
<dbReference type="SUPFAM" id="SSF55083">
    <property type="entry name" value="6-hydroxymethyl-7,8-dihydropterin pyrophosphokinase, HPPK"/>
    <property type="match status" value="1"/>
</dbReference>
<evidence type="ECO:0000256" key="3">
    <source>
        <dbReference type="ARBA" id="ARBA00013253"/>
    </source>
</evidence>
<evidence type="ECO:0000256" key="7">
    <source>
        <dbReference type="ARBA" id="ARBA00022777"/>
    </source>
</evidence>
<dbReference type="CDD" id="cd00483">
    <property type="entry name" value="HPPK"/>
    <property type="match status" value="1"/>
</dbReference>
<evidence type="ECO:0000256" key="11">
    <source>
        <dbReference type="ARBA" id="ARBA00029766"/>
    </source>
</evidence>
<evidence type="ECO:0000256" key="12">
    <source>
        <dbReference type="ARBA" id="ARBA00033413"/>
    </source>
</evidence>
<proteinExistence type="inferred from homology"/>
<comment type="similarity">
    <text evidence="2">Belongs to the HPPK family.</text>
</comment>
<feature type="domain" description="7,8-dihydro-6-hydroxymethylpterin-pyrophosphokinase" evidence="13">
    <location>
        <begin position="5"/>
        <end position="133"/>
    </location>
</feature>
<dbReference type="Gene3D" id="3.30.70.560">
    <property type="entry name" value="7,8-Dihydro-6-hydroxymethylpterin-pyrophosphokinase HPPK"/>
    <property type="match status" value="1"/>
</dbReference>
<sequence>MTPAFIGIGSNLGDRLASCREAVRRLGSTPGIRIKKISSLYETDPVDYLEQDRFYNAVVAVETSLSPDALLKECQEIERQLGKTILIPKGPRTIDLDLLFYHDQILNAPGLQIPHPAISNRAFVLVPLTEIAPDFIHPALHTSVAETLRRLNVETSRRDVSTKIERIAAPGWEKIPLVSNGPS</sequence>
<dbReference type="InterPro" id="IPR035907">
    <property type="entry name" value="Hppk_sf"/>
</dbReference>
<keyword evidence="9" id="KW-0289">Folate biosynthesis</keyword>
<evidence type="ECO:0000256" key="4">
    <source>
        <dbReference type="ARBA" id="ARBA00016218"/>
    </source>
</evidence>
<dbReference type="UniPathway" id="UPA00077">
    <property type="reaction ID" value="UER00155"/>
</dbReference>
<protein>
    <recommendedName>
        <fullName evidence="4">2-amino-4-hydroxy-6-hydroxymethyldihydropteridine pyrophosphokinase</fullName>
        <ecNumber evidence="3">2.7.6.3</ecNumber>
    </recommendedName>
    <alternativeName>
        <fullName evidence="11">6-hydroxymethyl-7,8-dihydropterin pyrophosphokinase</fullName>
    </alternativeName>
    <alternativeName>
        <fullName evidence="12">7,8-dihydro-6-hydroxymethylpterin-pyrophosphokinase</fullName>
    </alternativeName>
</protein>
<dbReference type="EMBL" id="VTOW01000001">
    <property type="protein sequence ID" value="NKE70523.1"/>
    <property type="molecule type" value="Genomic_DNA"/>
</dbReference>
<dbReference type="Proteomes" id="UP000534783">
    <property type="component" value="Unassembled WGS sequence"/>
</dbReference>
<keyword evidence="15" id="KW-1185">Reference proteome</keyword>
<evidence type="ECO:0000256" key="2">
    <source>
        <dbReference type="ARBA" id="ARBA00005810"/>
    </source>
</evidence>
<evidence type="ECO:0000256" key="6">
    <source>
        <dbReference type="ARBA" id="ARBA00022741"/>
    </source>
</evidence>
<accession>A0A7X6IAG5</accession>
<evidence type="ECO:0000256" key="9">
    <source>
        <dbReference type="ARBA" id="ARBA00022909"/>
    </source>
</evidence>
<dbReference type="InterPro" id="IPR000550">
    <property type="entry name" value="Hppk"/>
</dbReference>
<comment type="function">
    <text evidence="10">Catalyzes the transfer of pyrophosphate from adenosine triphosphate (ATP) to 6-hydroxymethyl-7,8-dihydropterin, an enzymatic step in folate biosynthesis pathway.</text>
</comment>
<evidence type="ECO:0000256" key="10">
    <source>
        <dbReference type="ARBA" id="ARBA00029409"/>
    </source>
</evidence>
<keyword evidence="5 14" id="KW-0808">Transferase</keyword>
<dbReference type="EC" id="2.7.6.3" evidence="3"/>
<reference evidence="14 15" key="1">
    <citation type="journal article" date="2020" name="Nature">
        <title>Bacterial chemolithoautotrophy via manganese oxidation.</title>
        <authorList>
            <person name="Yu H."/>
            <person name="Leadbetter J.R."/>
        </authorList>
    </citation>
    <scope>NUCLEOTIDE SEQUENCE [LARGE SCALE GENOMIC DNA]</scope>
    <source>
        <strain evidence="14 15">Mn-1</strain>
    </source>
</reference>
<comment type="pathway">
    <text evidence="1">Cofactor biosynthesis; tetrahydrofolate biosynthesis; 2-amino-4-hydroxy-6-hydroxymethyl-7,8-dihydropteridine diphosphate from 7,8-dihydroneopterin triphosphate: step 4/4.</text>
</comment>
<keyword evidence="8" id="KW-0067">ATP-binding</keyword>
<name>A0A7X6IAG5_9BACT</name>
<evidence type="ECO:0000259" key="13">
    <source>
        <dbReference type="Pfam" id="PF01288"/>
    </source>
</evidence>
<evidence type="ECO:0000256" key="5">
    <source>
        <dbReference type="ARBA" id="ARBA00022679"/>
    </source>
</evidence>
<dbReference type="GO" id="GO:0016301">
    <property type="term" value="F:kinase activity"/>
    <property type="evidence" value="ECO:0007669"/>
    <property type="project" value="UniProtKB-KW"/>
</dbReference>
<dbReference type="GO" id="GO:0005524">
    <property type="term" value="F:ATP binding"/>
    <property type="evidence" value="ECO:0007669"/>
    <property type="project" value="UniProtKB-KW"/>
</dbReference>
<dbReference type="GO" id="GO:0003848">
    <property type="term" value="F:2-amino-4-hydroxy-6-hydroxymethyldihydropteridine diphosphokinase activity"/>
    <property type="evidence" value="ECO:0007669"/>
    <property type="project" value="UniProtKB-EC"/>
</dbReference>
<organism evidence="14 15">
    <name type="scientific">Candidatus Manganitrophus noduliformans</name>
    <dbReference type="NCBI Taxonomy" id="2606439"/>
    <lineage>
        <taxon>Bacteria</taxon>
        <taxon>Pseudomonadati</taxon>
        <taxon>Nitrospirota</taxon>
        <taxon>Nitrospiria</taxon>
        <taxon>Candidatus Troglogloeales</taxon>
        <taxon>Candidatus Manganitrophaceae</taxon>
        <taxon>Candidatus Manganitrophus</taxon>
    </lineage>
</organism>
<evidence type="ECO:0000313" key="15">
    <source>
        <dbReference type="Proteomes" id="UP000534783"/>
    </source>
</evidence>
<evidence type="ECO:0000313" key="14">
    <source>
        <dbReference type="EMBL" id="NKE70523.1"/>
    </source>
</evidence>
<keyword evidence="7 14" id="KW-0418">Kinase</keyword>
<dbReference type="PANTHER" id="PTHR43071">
    <property type="entry name" value="2-AMINO-4-HYDROXY-6-HYDROXYMETHYLDIHYDROPTERIDINE PYROPHOSPHOKINASE"/>
    <property type="match status" value="1"/>
</dbReference>
<dbReference type="GO" id="GO:0046656">
    <property type="term" value="P:folic acid biosynthetic process"/>
    <property type="evidence" value="ECO:0007669"/>
    <property type="project" value="UniProtKB-KW"/>
</dbReference>
<dbReference type="GO" id="GO:0046654">
    <property type="term" value="P:tetrahydrofolate biosynthetic process"/>
    <property type="evidence" value="ECO:0007669"/>
    <property type="project" value="UniProtKB-UniPathway"/>
</dbReference>
<dbReference type="PANTHER" id="PTHR43071:SF1">
    <property type="entry name" value="2-AMINO-4-HYDROXY-6-HYDROXYMETHYLDIHYDROPTERIDINE PYROPHOSPHOKINASE"/>
    <property type="match status" value="1"/>
</dbReference>
<comment type="caution">
    <text evidence="14">The sequence shown here is derived from an EMBL/GenBank/DDBJ whole genome shotgun (WGS) entry which is preliminary data.</text>
</comment>
<dbReference type="AlphaFoldDB" id="A0A7X6IAG5"/>
<dbReference type="NCBIfam" id="TIGR01498">
    <property type="entry name" value="folK"/>
    <property type="match status" value="1"/>
</dbReference>
<evidence type="ECO:0000256" key="1">
    <source>
        <dbReference type="ARBA" id="ARBA00005051"/>
    </source>
</evidence>
<dbReference type="Pfam" id="PF01288">
    <property type="entry name" value="HPPK"/>
    <property type="match status" value="1"/>
</dbReference>
<evidence type="ECO:0000256" key="8">
    <source>
        <dbReference type="ARBA" id="ARBA00022840"/>
    </source>
</evidence>